<dbReference type="EMBL" id="CM045770">
    <property type="protein sequence ID" value="KAI7990081.1"/>
    <property type="molecule type" value="Genomic_DNA"/>
</dbReference>
<organism evidence="1 2">
    <name type="scientific">Camellia lanceoleosa</name>
    <dbReference type="NCBI Taxonomy" id="1840588"/>
    <lineage>
        <taxon>Eukaryota</taxon>
        <taxon>Viridiplantae</taxon>
        <taxon>Streptophyta</taxon>
        <taxon>Embryophyta</taxon>
        <taxon>Tracheophyta</taxon>
        <taxon>Spermatophyta</taxon>
        <taxon>Magnoliopsida</taxon>
        <taxon>eudicotyledons</taxon>
        <taxon>Gunneridae</taxon>
        <taxon>Pentapetalae</taxon>
        <taxon>asterids</taxon>
        <taxon>Ericales</taxon>
        <taxon>Theaceae</taxon>
        <taxon>Camellia</taxon>
    </lineage>
</organism>
<gene>
    <name evidence="1" type="ORF">LOK49_LG12G01850</name>
</gene>
<name>A0ACC0FRP4_9ERIC</name>
<protein>
    <submittedName>
        <fullName evidence="1">Uncharacterized protein</fullName>
    </submittedName>
</protein>
<sequence>MISTWISSFRVNFALSLERREFSLRFSSFLMAKEIIHVKVKSWIEVASSPLLFPQKPSNSPKLETIREERAEECEDDNDL</sequence>
<proteinExistence type="predicted"/>
<comment type="caution">
    <text evidence="1">The sequence shown here is derived from an EMBL/GenBank/DDBJ whole genome shotgun (WGS) entry which is preliminary data.</text>
</comment>
<keyword evidence="2" id="KW-1185">Reference proteome</keyword>
<evidence type="ECO:0000313" key="2">
    <source>
        <dbReference type="Proteomes" id="UP001060215"/>
    </source>
</evidence>
<dbReference type="Proteomes" id="UP001060215">
    <property type="component" value="Chromosome 13"/>
</dbReference>
<accession>A0ACC0FRP4</accession>
<evidence type="ECO:0000313" key="1">
    <source>
        <dbReference type="EMBL" id="KAI7990081.1"/>
    </source>
</evidence>
<reference evidence="1 2" key="1">
    <citation type="journal article" date="2022" name="Plant J.">
        <title>Chromosome-level genome of Camellia lanceoleosa provides a valuable resource for understanding genome evolution and self-incompatibility.</title>
        <authorList>
            <person name="Gong W."/>
            <person name="Xiao S."/>
            <person name="Wang L."/>
            <person name="Liao Z."/>
            <person name="Chang Y."/>
            <person name="Mo W."/>
            <person name="Hu G."/>
            <person name="Li W."/>
            <person name="Zhao G."/>
            <person name="Zhu H."/>
            <person name="Hu X."/>
            <person name="Ji K."/>
            <person name="Xiang X."/>
            <person name="Song Q."/>
            <person name="Yuan D."/>
            <person name="Jin S."/>
            <person name="Zhang L."/>
        </authorList>
    </citation>
    <scope>NUCLEOTIDE SEQUENCE [LARGE SCALE GENOMIC DNA]</scope>
    <source>
        <strain evidence="1">SQ_2022a</strain>
    </source>
</reference>